<comment type="caution">
    <text evidence="2">The sequence shown here is derived from an EMBL/GenBank/DDBJ whole genome shotgun (WGS) entry which is preliminary data.</text>
</comment>
<gene>
    <name evidence="2" type="ORF">EYF80_030302</name>
</gene>
<name>A0A4Z2H0U4_9TELE</name>
<dbReference type="AlphaFoldDB" id="A0A4Z2H0U4"/>
<reference evidence="2 3" key="1">
    <citation type="submission" date="2019-03" db="EMBL/GenBank/DDBJ databases">
        <title>First draft genome of Liparis tanakae, snailfish: a comprehensive survey of snailfish specific genes.</title>
        <authorList>
            <person name="Kim W."/>
            <person name="Song I."/>
            <person name="Jeong J.-H."/>
            <person name="Kim D."/>
            <person name="Kim S."/>
            <person name="Ryu S."/>
            <person name="Song J.Y."/>
            <person name="Lee S.K."/>
        </authorList>
    </citation>
    <scope>NUCLEOTIDE SEQUENCE [LARGE SCALE GENOMIC DNA]</scope>
    <source>
        <tissue evidence="2">Muscle</tissue>
    </source>
</reference>
<organism evidence="2 3">
    <name type="scientific">Liparis tanakae</name>
    <name type="common">Tanaka's snailfish</name>
    <dbReference type="NCBI Taxonomy" id="230148"/>
    <lineage>
        <taxon>Eukaryota</taxon>
        <taxon>Metazoa</taxon>
        <taxon>Chordata</taxon>
        <taxon>Craniata</taxon>
        <taxon>Vertebrata</taxon>
        <taxon>Euteleostomi</taxon>
        <taxon>Actinopterygii</taxon>
        <taxon>Neopterygii</taxon>
        <taxon>Teleostei</taxon>
        <taxon>Neoteleostei</taxon>
        <taxon>Acanthomorphata</taxon>
        <taxon>Eupercaria</taxon>
        <taxon>Perciformes</taxon>
        <taxon>Cottioidei</taxon>
        <taxon>Cottales</taxon>
        <taxon>Liparidae</taxon>
        <taxon>Liparis</taxon>
    </lineage>
</organism>
<accession>A0A4Z2H0U4</accession>
<evidence type="ECO:0000256" key="1">
    <source>
        <dbReference type="SAM" id="MobiDB-lite"/>
    </source>
</evidence>
<protein>
    <submittedName>
        <fullName evidence="2">Uncharacterized protein</fullName>
    </submittedName>
</protein>
<keyword evidence="3" id="KW-1185">Reference proteome</keyword>
<proteinExistence type="predicted"/>
<dbReference type="EMBL" id="SRLO01000355">
    <property type="protein sequence ID" value="TNN59487.1"/>
    <property type="molecule type" value="Genomic_DNA"/>
</dbReference>
<evidence type="ECO:0000313" key="2">
    <source>
        <dbReference type="EMBL" id="TNN59487.1"/>
    </source>
</evidence>
<dbReference type="Proteomes" id="UP000314294">
    <property type="component" value="Unassembled WGS sequence"/>
</dbReference>
<evidence type="ECO:0000313" key="3">
    <source>
        <dbReference type="Proteomes" id="UP000314294"/>
    </source>
</evidence>
<feature type="region of interest" description="Disordered" evidence="1">
    <location>
        <begin position="68"/>
        <end position="142"/>
    </location>
</feature>
<sequence length="142" mass="15712">MPLIQRVLSLFPPNLPFIQAANRAGYRVKVTGTFGCIEAAAGLHAAHEPRCVPGDLKKSCRTRAMTDGRQYKEREDQSTEHVWEVREVSGRRPQLEQEQPDGRAAFGEDARDSDGSVGVGIEKQVHGHQGLADIYTSKKNTK</sequence>
<feature type="compositionally biased region" description="Basic and acidic residues" evidence="1">
    <location>
        <begin position="68"/>
        <end position="95"/>
    </location>
</feature>